<reference evidence="3" key="1">
    <citation type="journal article" date="2019" name="ISME J.">
        <title>Evolution in action: habitat transition from sediment to the pelagial leads to genome streamlining in Methylophilaceae.</title>
        <authorList>
            <person name="Salcher M."/>
            <person name="Schaefle D."/>
            <person name="Kaspar M."/>
            <person name="Neuenschwander S.M."/>
            <person name="Ghai R."/>
        </authorList>
    </citation>
    <scope>NUCLEOTIDE SEQUENCE [LARGE SCALE GENOMIC DNA]</scope>
    <source>
        <strain evidence="3">MMS-M-51</strain>
    </source>
</reference>
<keyword evidence="1" id="KW-1133">Transmembrane helix</keyword>
<sequence length="110" mass="11919">MAIQFLPILKAVAPYIAQVATAAIPAFTSKPEAAKVDPLLTRQIEELQAATIQNAESIHLLAEKMQLAIQALEQAGGEAKRQVATYKTMLFFALGLAMLTAMACVYLLMR</sequence>
<dbReference type="OrthoDB" id="8778928at2"/>
<keyword evidence="1" id="KW-0472">Membrane</keyword>
<dbReference type="Proteomes" id="UP000311008">
    <property type="component" value="Chromosome"/>
</dbReference>
<dbReference type="RefSeq" id="WP_140003366.1">
    <property type="nucleotide sequence ID" value="NZ_CP040946.1"/>
</dbReference>
<evidence type="ECO:0000313" key="3">
    <source>
        <dbReference type="Proteomes" id="UP000311008"/>
    </source>
</evidence>
<evidence type="ECO:0000256" key="1">
    <source>
        <dbReference type="SAM" id="Phobius"/>
    </source>
</evidence>
<dbReference type="KEGG" id="mmec:FIU01_05450"/>
<gene>
    <name evidence="2" type="ORF">FIU01_05450</name>
</gene>
<feature type="transmembrane region" description="Helical" evidence="1">
    <location>
        <begin position="89"/>
        <end position="109"/>
    </location>
</feature>
<keyword evidence="1" id="KW-0812">Transmembrane</keyword>
<protein>
    <recommendedName>
        <fullName evidence="4">Methyl-accepting chemotaxis protein</fullName>
    </recommendedName>
</protein>
<evidence type="ECO:0008006" key="4">
    <source>
        <dbReference type="Google" id="ProtNLM"/>
    </source>
</evidence>
<dbReference type="AlphaFoldDB" id="A0A5B8CT11"/>
<keyword evidence="3" id="KW-1185">Reference proteome</keyword>
<evidence type="ECO:0000313" key="2">
    <source>
        <dbReference type="EMBL" id="QDC44025.1"/>
    </source>
</evidence>
<organism evidence="2 3">
    <name type="scientific">Methylophilus medardicus</name>
    <dbReference type="NCBI Taxonomy" id="2588534"/>
    <lineage>
        <taxon>Bacteria</taxon>
        <taxon>Pseudomonadati</taxon>
        <taxon>Pseudomonadota</taxon>
        <taxon>Betaproteobacteria</taxon>
        <taxon>Nitrosomonadales</taxon>
        <taxon>Methylophilaceae</taxon>
        <taxon>Methylophilus</taxon>
    </lineage>
</organism>
<accession>A0A5B8CT11</accession>
<name>A0A5B8CT11_9PROT</name>
<dbReference type="EMBL" id="CP040946">
    <property type="protein sequence ID" value="QDC44025.1"/>
    <property type="molecule type" value="Genomic_DNA"/>
</dbReference>
<proteinExistence type="predicted"/>